<proteinExistence type="predicted"/>
<name>A0A438DUA1_VITVI</name>
<feature type="region of interest" description="Disordered" evidence="1">
    <location>
        <begin position="1"/>
        <end position="131"/>
    </location>
</feature>
<sequence length="131" mass="14290">MGSSIKEIIIIDDTPESEADSTTDDAKHTKCLRESQVPSADNLIPAPPNYNLRHLNPLSRYQSQDPSPLGESPTAHSNCFIVPPSRRTNTSPVKWGCTSESSGIIQRNPFMASSSSTGHLRSDLYYSPSLS</sequence>
<evidence type="ECO:0000313" key="2">
    <source>
        <dbReference type="EMBL" id="RVW38970.1"/>
    </source>
</evidence>
<feature type="compositionally biased region" description="Polar residues" evidence="1">
    <location>
        <begin position="86"/>
        <end position="119"/>
    </location>
</feature>
<feature type="compositionally biased region" description="Acidic residues" evidence="1">
    <location>
        <begin position="13"/>
        <end position="23"/>
    </location>
</feature>
<dbReference type="Proteomes" id="UP000288805">
    <property type="component" value="Unassembled WGS sequence"/>
</dbReference>
<feature type="compositionally biased region" description="Basic and acidic residues" evidence="1">
    <location>
        <begin position="24"/>
        <end position="33"/>
    </location>
</feature>
<organism evidence="2 3">
    <name type="scientific">Vitis vinifera</name>
    <name type="common">Grape</name>
    <dbReference type="NCBI Taxonomy" id="29760"/>
    <lineage>
        <taxon>Eukaryota</taxon>
        <taxon>Viridiplantae</taxon>
        <taxon>Streptophyta</taxon>
        <taxon>Embryophyta</taxon>
        <taxon>Tracheophyta</taxon>
        <taxon>Spermatophyta</taxon>
        <taxon>Magnoliopsida</taxon>
        <taxon>eudicotyledons</taxon>
        <taxon>Gunneridae</taxon>
        <taxon>Pentapetalae</taxon>
        <taxon>rosids</taxon>
        <taxon>Vitales</taxon>
        <taxon>Vitaceae</taxon>
        <taxon>Viteae</taxon>
        <taxon>Vitis</taxon>
    </lineage>
</organism>
<dbReference type="AlphaFoldDB" id="A0A438DUA1"/>
<dbReference type="EMBL" id="QGNW01001498">
    <property type="protein sequence ID" value="RVW38970.1"/>
    <property type="molecule type" value="Genomic_DNA"/>
</dbReference>
<dbReference type="PANTHER" id="PTHR35767:SF1">
    <property type="entry name" value="HAPLESS PROTEIN"/>
    <property type="match status" value="1"/>
</dbReference>
<reference evidence="2 3" key="1">
    <citation type="journal article" date="2018" name="PLoS Genet.">
        <title>Population sequencing reveals clonal diversity and ancestral inbreeding in the grapevine cultivar Chardonnay.</title>
        <authorList>
            <person name="Roach M.J."/>
            <person name="Johnson D.L."/>
            <person name="Bohlmann J."/>
            <person name="van Vuuren H.J."/>
            <person name="Jones S.J."/>
            <person name="Pretorius I.S."/>
            <person name="Schmidt S.A."/>
            <person name="Borneman A.R."/>
        </authorList>
    </citation>
    <scope>NUCLEOTIDE SEQUENCE [LARGE SCALE GENOMIC DNA]</scope>
    <source>
        <strain evidence="3">cv. Chardonnay</strain>
        <tissue evidence="2">Leaf</tissue>
    </source>
</reference>
<dbReference type="PANTHER" id="PTHR35767">
    <property type="entry name" value="HAPLESS PROTEIN"/>
    <property type="match status" value="1"/>
</dbReference>
<evidence type="ECO:0000313" key="3">
    <source>
        <dbReference type="Proteomes" id="UP000288805"/>
    </source>
</evidence>
<protein>
    <submittedName>
        <fullName evidence="2">Uncharacterized protein</fullName>
    </submittedName>
</protein>
<gene>
    <name evidence="2" type="ORF">CK203_100066</name>
</gene>
<accession>A0A438DUA1</accession>
<comment type="caution">
    <text evidence="2">The sequence shown here is derived from an EMBL/GenBank/DDBJ whole genome shotgun (WGS) entry which is preliminary data.</text>
</comment>
<evidence type="ECO:0000256" key="1">
    <source>
        <dbReference type="SAM" id="MobiDB-lite"/>
    </source>
</evidence>